<evidence type="ECO:0000256" key="1">
    <source>
        <dbReference type="SAM" id="SignalP"/>
    </source>
</evidence>
<reference evidence="3" key="1">
    <citation type="submission" date="2016-10" db="EMBL/GenBank/DDBJ databases">
        <authorList>
            <person name="Varghese N."/>
            <person name="Submissions S."/>
        </authorList>
    </citation>
    <scope>NUCLEOTIDE SEQUENCE [LARGE SCALE GENOMIC DNA]</scope>
    <source>
        <strain evidence="3">DSM 18579</strain>
    </source>
</reference>
<organism evidence="2 3">
    <name type="scientific">Thorsellia anophelis DSM 18579</name>
    <dbReference type="NCBI Taxonomy" id="1123402"/>
    <lineage>
        <taxon>Bacteria</taxon>
        <taxon>Pseudomonadati</taxon>
        <taxon>Pseudomonadota</taxon>
        <taxon>Gammaproteobacteria</taxon>
        <taxon>Enterobacterales</taxon>
        <taxon>Thorselliaceae</taxon>
        <taxon>Thorsellia</taxon>
    </lineage>
</organism>
<name>A0A1I0ACZ6_9GAMM</name>
<dbReference type="AlphaFoldDB" id="A0A1I0ACZ6"/>
<dbReference type="EMBL" id="FOHV01000005">
    <property type="protein sequence ID" value="SES92050.1"/>
    <property type="molecule type" value="Genomic_DNA"/>
</dbReference>
<gene>
    <name evidence="2" type="ORF">SAMN02583745_00898</name>
</gene>
<evidence type="ECO:0000313" key="2">
    <source>
        <dbReference type="EMBL" id="SES92050.1"/>
    </source>
</evidence>
<sequence>MKKHALLSAALAAAMTISFQASAWKPSAFFVVENESEHDNPTWDHNSGTSLTTGIVGGTIEEGNWLFSGSYGQSYQSAKRAYKKNQNNLFVTYLNTYQGPWGGQDSDFSLKVGYRGENHSRAPASNNALNAASLKTDLISNEQRNEYWIVPTANYKFSRNFRIHGQYTYRYIDRQLTYLKRFEQPKYFSETINTSSDIQSGYAGFRYTFEKGVTDFTRNFIEVNYYFTTENLKNTLYNDEHFIWVRGYVPYKVNGYIGGISPYVYWDFKEANRDYYNSYGTLLRSEEASRPRYGMRLSQNLPSGWSIAFDGYYSPRKHTVTYDFDPKYTGNVIGEDNVDINFLYGALELTKRF</sequence>
<keyword evidence="3" id="KW-1185">Reference proteome</keyword>
<dbReference type="RefSeq" id="WP_093318129.1">
    <property type="nucleotide sequence ID" value="NZ_FOHV01000005.1"/>
</dbReference>
<feature type="chain" id="PRO_5017251956" description="Omptin family outer membrane protease" evidence="1">
    <location>
        <begin position="24"/>
        <end position="353"/>
    </location>
</feature>
<evidence type="ECO:0008006" key="4">
    <source>
        <dbReference type="Google" id="ProtNLM"/>
    </source>
</evidence>
<protein>
    <recommendedName>
        <fullName evidence="4">Omptin family outer membrane protease</fullName>
    </recommendedName>
</protein>
<feature type="signal peptide" evidence="1">
    <location>
        <begin position="1"/>
        <end position="23"/>
    </location>
</feature>
<evidence type="ECO:0000313" key="3">
    <source>
        <dbReference type="Proteomes" id="UP000242642"/>
    </source>
</evidence>
<accession>A0A1I0ACZ6</accession>
<dbReference type="Proteomes" id="UP000242642">
    <property type="component" value="Unassembled WGS sequence"/>
</dbReference>
<keyword evidence="1" id="KW-0732">Signal</keyword>
<proteinExistence type="predicted"/>